<dbReference type="EMBL" id="JBBWWQ010000002">
    <property type="protein sequence ID" value="KAK8954196.1"/>
    <property type="molecule type" value="Genomic_DNA"/>
</dbReference>
<dbReference type="Proteomes" id="UP001418222">
    <property type="component" value="Unassembled WGS sequence"/>
</dbReference>
<sequence length="248" mass="27927">MVRRASTRLVKRRTEWSGELWLDWFDTLNLHVHKRERKLRWWVFGIGGSMHRRQYADSSSVVRTSPTEVQCTSRQEYAGVRFMHQALRRTIGLTGSALLVWRWARPNPPLLSTTTEVSWEVIAPKGGTKGPLSPAFDLFSTFMSFPFFLSARYLRSMGEGVIVEPGTGEQPQRPVRLEMGQSSSGVYTAGTNWCFVVMTLHGVKVSPQSGGSGPKTPVFKKNKNGVLHNDVLCPLIYGCQDDFILGHL</sequence>
<protein>
    <submittedName>
        <fullName evidence="1">Uncharacterized protein</fullName>
    </submittedName>
</protein>
<comment type="caution">
    <text evidence="1">The sequence shown here is derived from an EMBL/GenBank/DDBJ whole genome shotgun (WGS) entry which is preliminary data.</text>
</comment>
<name>A0AAP0BYA1_9ASPA</name>
<organism evidence="1 2">
    <name type="scientific">Platanthera zijinensis</name>
    <dbReference type="NCBI Taxonomy" id="2320716"/>
    <lineage>
        <taxon>Eukaryota</taxon>
        <taxon>Viridiplantae</taxon>
        <taxon>Streptophyta</taxon>
        <taxon>Embryophyta</taxon>
        <taxon>Tracheophyta</taxon>
        <taxon>Spermatophyta</taxon>
        <taxon>Magnoliopsida</taxon>
        <taxon>Liliopsida</taxon>
        <taxon>Asparagales</taxon>
        <taxon>Orchidaceae</taxon>
        <taxon>Orchidoideae</taxon>
        <taxon>Orchideae</taxon>
        <taxon>Orchidinae</taxon>
        <taxon>Platanthera</taxon>
    </lineage>
</organism>
<gene>
    <name evidence="1" type="ORF">KSP39_PZI002400</name>
</gene>
<keyword evidence="2" id="KW-1185">Reference proteome</keyword>
<dbReference type="AlphaFoldDB" id="A0AAP0BYA1"/>
<proteinExistence type="predicted"/>
<evidence type="ECO:0000313" key="1">
    <source>
        <dbReference type="EMBL" id="KAK8954196.1"/>
    </source>
</evidence>
<evidence type="ECO:0000313" key="2">
    <source>
        <dbReference type="Proteomes" id="UP001418222"/>
    </source>
</evidence>
<accession>A0AAP0BYA1</accession>
<reference evidence="1 2" key="1">
    <citation type="journal article" date="2022" name="Nat. Plants">
        <title>Genomes of leafy and leafless Platanthera orchids illuminate the evolution of mycoheterotrophy.</title>
        <authorList>
            <person name="Li M.H."/>
            <person name="Liu K.W."/>
            <person name="Li Z."/>
            <person name="Lu H.C."/>
            <person name="Ye Q.L."/>
            <person name="Zhang D."/>
            <person name="Wang J.Y."/>
            <person name="Li Y.F."/>
            <person name="Zhong Z.M."/>
            <person name="Liu X."/>
            <person name="Yu X."/>
            <person name="Liu D.K."/>
            <person name="Tu X.D."/>
            <person name="Liu B."/>
            <person name="Hao Y."/>
            <person name="Liao X.Y."/>
            <person name="Jiang Y.T."/>
            <person name="Sun W.H."/>
            <person name="Chen J."/>
            <person name="Chen Y.Q."/>
            <person name="Ai Y."/>
            <person name="Zhai J.W."/>
            <person name="Wu S.S."/>
            <person name="Zhou Z."/>
            <person name="Hsiao Y.Y."/>
            <person name="Wu W.L."/>
            <person name="Chen Y.Y."/>
            <person name="Lin Y.F."/>
            <person name="Hsu J.L."/>
            <person name="Li C.Y."/>
            <person name="Wang Z.W."/>
            <person name="Zhao X."/>
            <person name="Zhong W.Y."/>
            <person name="Ma X.K."/>
            <person name="Ma L."/>
            <person name="Huang J."/>
            <person name="Chen G.Z."/>
            <person name="Huang M.Z."/>
            <person name="Huang L."/>
            <person name="Peng D.H."/>
            <person name="Luo Y.B."/>
            <person name="Zou S.Q."/>
            <person name="Chen S.P."/>
            <person name="Lan S."/>
            <person name="Tsai W.C."/>
            <person name="Van de Peer Y."/>
            <person name="Liu Z.J."/>
        </authorList>
    </citation>
    <scope>NUCLEOTIDE SEQUENCE [LARGE SCALE GENOMIC DNA]</scope>
    <source>
        <strain evidence="1">Lor287</strain>
    </source>
</reference>